<evidence type="ECO:0000313" key="2">
    <source>
        <dbReference type="EMBL" id="PZT54153.1"/>
    </source>
</evidence>
<protein>
    <recommendedName>
        <fullName evidence="4">Holin</fullName>
    </recommendedName>
</protein>
<gene>
    <name evidence="2" type="ORF">DN757_19170</name>
</gene>
<keyword evidence="1" id="KW-0812">Transmembrane</keyword>
<proteinExistence type="predicted"/>
<reference evidence="2 3" key="1">
    <citation type="submission" date="2018-06" db="EMBL/GenBank/DDBJ databases">
        <title>Isolation of heavy metals resistant Paenibacillus silvae NC2 from Gold-Copper mine in ZiJin, China.</title>
        <authorList>
            <person name="Xu J."/>
            <person name="Mazhar H.S."/>
            <person name="Rensing C."/>
        </authorList>
    </citation>
    <scope>NUCLEOTIDE SEQUENCE [LARGE SCALE GENOMIC DNA]</scope>
    <source>
        <strain evidence="2 3">NC2</strain>
    </source>
</reference>
<keyword evidence="1" id="KW-0472">Membrane</keyword>
<organism evidence="2 3">
    <name type="scientific">Paenibacillus silvae</name>
    <dbReference type="NCBI Taxonomy" id="1325358"/>
    <lineage>
        <taxon>Bacteria</taxon>
        <taxon>Bacillati</taxon>
        <taxon>Bacillota</taxon>
        <taxon>Bacilli</taxon>
        <taxon>Bacillales</taxon>
        <taxon>Paenibacillaceae</taxon>
        <taxon>Paenibacillus</taxon>
    </lineage>
</organism>
<evidence type="ECO:0000256" key="1">
    <source>
        <dbReference type="SAM" id="Phobius"/>
    </source>
</evidence>
<dbReference type="EMBL" id="QKWW01000055">
    <property type="protein sequence ID" value="PZT54153.1"/>
    <property type="molecule type" value="Genomic_DNA"/>
</dbReference>
<dbReference type="Proteomes" id="UP000249204">
    <property type="component" value="Unassembled WGS sequence"/>
</dbReference>
<comment type="caution">
    <text evidence="2">The sequence shown here is derived from an EMBL/GenBank/DDBJ whole genome shotgun (WGS) entry which is preliminary data.</text>
</comment>
<sequence>MGGLDRFLNTVGNENAIVTGWAAESSIIMNVLLSLVALASCVAAFKSAESAKESTKFVENERLKQKQRHEMMKAIFQYKVS</sequence>
<keyword evidence="1" id="KW-1133">Transmembrane helix</keyword>
<evidence type="ECO:0000313" key="3">
    <source>
        <dbReference type="Proteomes" id="UP000249204"/>
    </source>
</evidence>
<feature type="transmembrane region" description="Helical" evidence="1">
    <location>
        <begin position="27"/>
        <end position="45"/>
    </location>
</feature>
<accession>A0A2W6QA41</accession>
<dbReference type="RefSeq" id="WP_111271797.1">
    <property type="nucleotide sequence ID" value="NZ_QKWW01000055.1"/>
</dbReference>
<name>A0A2W6QA41_9BACL</name>
<dbReference type="AlphaFoldDB" id="A0A2W6QA41"/>
<evidence type="ECO:0008006" key="4">
    <source>
        <dbReference type="Google" id="ProtNLM"/>
    </source>
</evidence>